<feature type="domain" description="Gelsolin-like" evidence="5">
    <location>
        <begin position="63"/>
        <end position="139"/>
    </location>
</feature>
<dbReference type="GO" id="GO:0051015">
    <property type="term" value="F:actin filament binding"/>
    <property type="evidence" value="ECO:0007669"/>
    <property type="project" value="InterPro"/>
</dbReference>
<evidence type="ECO:0000259" key="5">
    <source>
        <dbReference type="Pfam" id="PF00626"/>
    </source>
</evidence>
<evidence type="ECO:0000256" key="4">
    <source>
        <dbReference type="ARBA" id="ARBA00023203"/>
    </source>
</evidence>
<reference evidence="7 8" key="1">
    <citation type="submission" date="2025-04" db="UniProtKB">
        <authorList>
            <consortium name="RefSeq"/>
        </authorList>
    </citation>
    <scope>IDENTIFICATION</scope>
</reference>
<keyword evidence="4" id="KW-0009">Actin-binding</keyword>
<protein>
    <submittedName>
        <fullName evidence="7 8">Gelsolin-like protein 2</fullName>
    </submittedName>
</protein>
<organism evidence="6 7">
    <name type="scientific">Acanthaster planci</name>
    <name type="common">Crown-of-thorns starfish</name>
    <dbReference type="NCBI Taxonomy" id="133434"/>
    <lineage>
        <taxon>Eukaryota</taxon>
        <taxon>Metazoa</taxon>
        <taxon>Echinodermata</taxon>
        <taxon>Eleutherozoa</taxon>
        <taxon>Asterozoa</taxon>
        <taxon>Asteroidea</taxon>
        <taxon>Valvatacea</taxon>
        <taxon>Valvatida</taxon>
        <taxon>Acanthasteridae</taxon>
        <taxon>Acanthaster</taxon>
    </lineage>
</organism>
<dbReference type="InterPro" id="IPR007123">
    <property type="entry name" value="Gelsolin-like_dom"/>
</dbReference>
<keyword evidence="6" id="KW-1185">Reference proteome</keyword>
<dbReference type="KEGG" id="aplc:110980406"/>
<keyword evidence="3" id="KW-0677">Repeat</keyword>
<dbReference type="FunFam" id="3.40.20.10:FF:000043">
    <property type="entry name" value="macrophage-capping protein-like isoform X2"/>
    <property type="match status" value="1"/>
</dbReference>
<dbReference type="OrthoDB" id="6375767at2759"/>
<dbReference type="GeneID" id="110980406"/>
<feature type="domain" description="Gelsolin-like" evidence="5">
    <location>
        <begin position="178"/>
        <end position="241"/>
    </location>
</feature>
<dbReference type="Proteomes" id="UP000694845">
    <property type="component" value="Unplaced"/>
</dbReference>
<evidence type="ECO:0000313" key="8">
    <source>
        <dbReference type="RefSeq" id="XP_022092738.1"/>
    </source>
</evidence>
<name>A0A8B7YJE1_ACAPL</name>
<keyword evidence="2" id="KW-0117">Actin capping</keyword>
<dbReference type="RefSeq" id="XP_022092738.1">
    <property type="nucleotide sequence ID" value="XM_022237046.1"/>
</dbReference>
<dbReference type="SUPFAM" id="SSF55753">
    <property type="entry name" value="Actin depolymerizing proteins"/>
    <property type="match status" value="3"/>
</dbReference>
<dbReference type="InterPro" id="IPR007122">
    <property type="entry name" value="Villin/Gelsolin"/>
</dbReference>
<dbReference type="Pfam" id="PF00626">
    <property type="entry name" value="Gelsolin"/>
    <property type="match status" value="3"/>
</dbReference>
<dbReference type="OMA" id="SVGIQIW"/>
<dbReference type="Gene3D" id="3.40.20.10">
    <property type="entry name" value="Severin"/>
    <property type="match status" value="3"/>
</dbReference>
<dbReference type="GO" id="GO:0008154">
    <property type="term" value="P:actin polymerization or depolymerization"/>
    <property type="evidence" value="ECO:0007669"/>
    <property type="project" value="TreeGrafter"/>
</dbReference>
<evidence type="ECO:0000256" key="2">
    <source>
        <dbReference type="ARBA" id="ARBA00022467"/>
    </source>
</evidence>
<dbReference type="AlphaFoldDB" id="A0A8B7YJE1"/>
<dbReference type="SMART" id="SM00262">
    <property type="entry name" value="GEL"/>
    <property type="match status" value="3"/>
</dbReference>
<accession>A0A8B7YJE1</accession>
<evidence type="ECO:0000256" key="3">
    <source>
        <dbReference type="ARBA" id="ARBA00022737"/>
    </source>
</evidence>
<evidence type="ECO:0000313" key="6">
    <source>
        <dbReference type="Proteomes" id="UP000694845"/>
    </source>
</evidence>
<evidence type="ECO:0000313" key="7">
    <source>
        <dbReference type="RefSeq" id="XP_022092737.1"/>
    </source>
</evidence>
<dbReference type="CDD" id="cd11289">
    <property type="entry name" value="gelsolin_S2_like"/>
    <property type="match status" value="1"/>
</dbReference>
<dbReference type="PRINTS" id="PR00597">
    <property type="entry name" value="GELSOLIN"/>
</dbReference>
<comment type="similarity">
    <text evidence="1">Belongs to the villin/gelsolin family.</text>
</comment>
<proteinExistence type="inferred from homology"/>
<dbReference type="CDD" id="cd11292">
    <property type="entry name" value="gelsolin_S3_like"/>
    <property type="match status" value="1"/>
</dbReference>
<dbReference type="PANTHER" id="PTHR11977">
    <property type="entry name" value="VILLIN"/>
    <property type="match status" value="1"/>
</dbReference>
<dbReference type="InterPro" id="IPR029006">
    <property type="entry name" value="ADF-H/Gelsolin-like_dom_sf"/>
</dbReference>
<dbReference type="RefSeq" id="XP_022092737.1">
    <property type="nucleotide sequence ID" value="XM_022237045.1"/>
</dbReference>
<dbReference type="CDD" id="cd11290">
    <property type="entry name" value="gelsolin_S1_like"/>
    <property type="match status" value="1"/>
</dbReference>
<dbReference type="GO" id="GO:0005737">
    <property type="term" value="C:cytoplasm"/>
    <property type="evidence" value="ECO:0007669"/>
    <property type="project" value="TreeGrafter"/>
</dbReference>
<evidence type="ECO:0000256" key="1">
    <source>
        <dbReference type="ARBA" id="ARBA00008418"/>
    </source>
</evidence>
<feature type="domain" description="Gelsolin-like" evidence="5">
    <location>
        <begin position="289"/>
        <end position="360"/>
    </location>
</feature>
<dbReference type="PANTHER" id="PTHR11977:SF130">
    <property type="entry name" value="SEVERIN"/>
    <property type="match status" value="1"/>
</dbReference>
<gene>
    <name evidence="7 8" type="primary">LOC110980406</name>
</gene>
<dbReference type="GO" id="GO:0015629">
    <property type="term" value="C:actin cytoskeleton"/>
    <property type="evidence" value="ECO:0007669"/>
    <property type="project" value="TreeGrafter"/>
</dbReference>
<dbReference type="SMR" id="A0A8B7YJE1"/>
<sequence>MPGGLVKAKKYDWKDSNLALFGSDTEKQVKKASAETEPAWRGAGQKVGLQIWRIVKFKVQSWPKEDYGKFFSGDSYIILNTYKEQDSEELLYDVHFWIGQYSTQDEYGTAAYKTVELDTLLDDKPIQHREVMSHESNLFKSYFATLSLMEGGAESGFRHVKPTEYEPRLFHFHGTKKSVQMREVPLSRKSLDSTDVFILDLGLELYQWNGATCNKDEKFKAVQYLQQVKSERGGKPTVESLDERDIPSSHKFYEKLPDQEVEKEEEDDTDFQPSIFRVSDETGSMEMTLVSEGKLGRSYLESKDVFLVDSGKELYVWVGNGASPDEQKNGLTYAHSYLMKTKHPLIPVTVYKEGKESAEFNSLMK</sequence>
<dbReference type="GO" id="GO:0051693">
    <property type="term" value="P:actin filament capping"/>
    <property type="evidence" value="ECO:0007669"/>
    <property type="project" value="UniProtKB-KW"/>
</dbReference>